<organism evidence="1 2">
    <name type="scientific">Marinitoga hydrogenitolerans (strain DSM 16785 / JCM 12826 / AT1271)</name>
    <dbReference type="NCBI Taxonomy" id="1122195"/>
    <lineage>
        <taxon>Bacteria</taxon>
        <taxon>Thermotogati</taxon>
        <taxon>Thermotogota</taxon>
        <taxon>Thermotogae</taxon>
        <taxon>Petrotogales</taxon>
        <taxon>Petrotogaceae</taxon>
        <taxon>Marinitoga</taxon>
    </lineage>
</organism>
<dbReference type="RefSeq" id="WP_072864320.1">
    <property type="nucleotide sequence ID" value="NZ_FQUI01000015.1"/>
</dbReference>
<dbReference type="AlphaFoldDB" id="A0A1M4W9L0"/>
<comment type="caution">
    <text evidence="1">The sequence shown here is derived from an EMBL/GenBank/DDBJ whole genome shotgun (WGS) entry which is preliminary data.</text>
</comment>
<dbReference type="OrthoDB" id="47239at2"/>
<sequence>MMKSYIKFYEETKKEYHDMLNHAKRPHDVVNVFAKYTLNFLKKTFPDKITDEHLNYIVFDEELEEGYYFEEPLMNILKEEFETSDLPSILRKKAKEAKDRYLHIVNDNDRTETFRLSNSSKNY</sequence>
<evidence type="ECO:0000313" key="1">
    <source>
        <dbReference type="EMBL" id="SHE77951.1"/>
    </source>
</evidence>
<name>A0A1M4W9L0_MARH1</name>
<protein>
    <submittedName>
        <fullName evidence="1">Uncharacterized protein</fullName>
    </submittedName>
</protein>
<accession>A0A1M4W9L0</accession>
<proteinExistence type="predicted"/>
<reference evidence="1" key="1">
    <citation type="submission" date="2016-11" db="EMBL/GenBank/DDBJ databases">
        <authorList>
            <person name="Varghese N."/>
            <person name="Submissions S."/>
        </authorList>
    </citation>
    <scope>NUCLEOTIDE SEQUENCE [LARGE SCALE GENOMIC DNA]</scope>
    <source>
        <strain evidence="1">DSM 16785</strain>
    </source>
</reference>
<gene>
    <name evidence="1" type="ORF">SAMN02745164_01122</name>
</gene>
<dbReference type="Proteomes" id="UP000184334">
    <property type="component" value="Unassembled WGS sequence"/>
</dbReference>
<keyword evidence="2" id="KW-1185">Reference proteome</keyword>
<dbReference type="EMBL" id="FQUI01000015">
    <property type="protein sequence ID" value="SHE77951.1"/>
    <property type="molecule type" value="Genomic_DNA"/>
</dbReference>
<dbReference type="STRING" id="1122195.SAMN02745164_01122"/>
<evidence type="ECO:0000313" key="2">
    <source>
        <dbReference type="Proteomes" id="UP000184334"/>
    </source>
</evidence>